<evidence type="ECO:0000313" key="4">
    <source>
        <dbReference type="Proteomes" id="UP000018198"/>
    </source>
</evidence>
<dbReference type="Proteomes" id="UP000018198">
    <property type="component" value="Unassembled WGS sequence"/>
</dbReference>
<reference evidence="3 4" key="1">
    <citation type="submission" date="2013-01" db="EMBL/GenBank/DDBJ databases">
        <authorList>
            <person name="Bench S."/>
        </authorList>
    </citation>
    <scope>NUCLEOTIDE SEQUENCE [LARGE SCALE GENOMIC DNA]</scope>
    <source>
        <strain evidence="3 4">WH 0401</strain>
    </source>
</reference>
<evidence type="ECO:0000256" key="2">
    <source>
        <dbReference type="SAM" id="SignalP"/>
    </source>
</evidence>
<evidence type="ECO:0000313" key="3">
    <source>
        <dbReference type="EMBL" id="CCQ63190.1"/>
    </source>
</evidence>
<keyword evidence="2" id="KW-0732">Signal</keyword>
<dbReference type="EMBL" id="CAQM01000670">
    <property type="protein sequence ID" value="CCQ63190.1"/>
    <property type="molecule type" value="Genomic_DNA"/>
</dbReference>
<comment type="caution">
    <text evidence="3">The sequence shown here is derived from an EMBL/GenBank/DDBJ whole genome shotgun (WGS) entry which is preliminary data.</text>
</comment>
<evidence type="ECO:0000256" key="1">
    <source>
        <dbReference type="SAM" id="MobiDB-lite"/>
    </source>
</evidence>
<feature type="compositionally biased region" description="Polar residues" evidence="1">
    <location>
        <begin position="112"/>
        <end position="126"/>
    </location>
</feature>
<proteinExistence type="predicted"/>
<feature type="compositionally biased region" description="Basic and acidic residues" evidence="1">
    <location>
        <begin position="54"/>
        <end position="68"/>
    </location>
</feature>
<evidence type="ECO:0008006" key="5">
    <source>
        <dbReference type="Google" id="ProtNLM"/>
    </source>
</evidence>
<feature type="signal peptide" evidence="2">
    <location>
        <begin position="1"/>
        <end position="30"/>
    </location>
</feature>
<feature type="compositionally biased region" description="Basic and acidic residues" evidence="1">
    <location>
        <begin position="85"/>
        <end position="107"/>
    </location>
</feature>
<organism evidence="3 4">
    <name type="scientific">Crocosphaera watsonii WH 0401</name>
    <dbReference type="NCBI Taxonomy" id="555881"/>
    <lineage>
        <taxon>Bacteria</taxon>
        <taxon>Bacillati</taxon>
        <taxon>Cyanobacteriota</taxon>
        <taxon>Cyanophyceae</taxon>
        <taxon>Oscillatoriophycideae</taxon>
        <taxon>Chroococcales</taxon>
        <taxon>Aphanothecaceae</taxon>
        <taxon>Crocosphaera</taxon>
    </lineage>
</organism>
<feature type="region of interest" description="Disordered" evidence="1">
    <location>
        <begin position="42"/>
        <end position="68"/>
    </location>
</feature>
<feature type="region of interest" description="Disordered" evidence="1">
    <location>
        <begin position="85"/>
        <end position="127"/>
    </location>
</feature>
<reference evidence="3 4" key="2">
    <citation type="submission" date="2013-09" db="EMBL/GenBank/DDBJ databases">
        <title>Whole genome comparison of six Crocosphaera watsonii strains with differing phenotypes.</title>
        <authorList>
            <person name="Bench S.R."/>
            <person name="Heller P."/>
            <person name="Frank I."/>
            <person name="Arciniega M."/>
            <person name="Shilova I.N."/>
            <person name="Zehr J.P."/>
        </authorList>
    </citation>
    <scope>NUCLEOTIDE SEQUENCE [LARGE SCALE GENOMIC DNA]</scope>
    <source>
        <strain evidence="3 4">WH 0401</strain>
    </source>
</reference>
<dbReference type="AlphaFoldDB" id="T2JD77"/>
<sequence>MIVITMKISKTLKLTLLLLFVMSGAGTASAYFAYHMGSQALPGVSQPENNPTKKLGDKSKKSTKPTEFKPIDEKTILIRVYDHTHKKNKAAESKNKQESKNNQKENKTSQSIDNNPQELKSSQTVANLPLQVKDQGVKLEIQEASKERTTLSFKVNLQNEGVTPVRFLYSFLEVKDSQGRALSAITEGLPQELPPNSENFVGKVKIPSALINDSQTLSFNLTDYPDQKLQLNIAQIPVIR</sequence>
<name>T2JD77_CROWT</name>
<protein>
    <recommendedName>
        <fullName evidence="5">DUF4352 domain-containing protein</fullName>
    </recommendedName>
</protein>
<gene>
    <name evidence="3" type="ORF">CWATWH0401_2874</name>
</gene>
<accession>T2JD77</accession>
<feature type="chain" id="PRO_5004602118" description="DUF4352 domain-containing protein" evidence="2">
    <location>
        <begin position="31"/>
        <end position="240"/>
    </location>
</feature>